<accession>A0ABU7Q9D9</accession>
<organism evidence="1 2">
    <name type="scientific">Streptomyces asiaticus subsp. ignotus</name>
    <dbReference type="NCBI Taxonomy" id="3098222"/>
    <lineage>
        <taxon>Bacteria</taxon>
        <taxon>Bacillati</taxon>
        <taxon>Actinomycetota</taxon>
        <taxon>Actinomycetes</taxon>
        <taxon>Kitasatosporales</taxon>
        <taxon>Streptomycetaceae</taxon>
        <taxon>Streptomyces</taxon>
        <taxon>Streptomyces violaceusniger group</taxon>
    </lineage>
</organism>
<dbReference type="EMBL" id="JAZBJO010000042">
    <property type="protein sequence ID" value="MEE4598007.1"/>
    <property type="molecule type" value="Genomic_DNA"/>
</dbReference>
<keyword evidence="2" id="KW-1185">Reference proteome</keyword>
<protein>
    <submittedName>
        <fullName evidence="1">Uncharacterized protein</fullName>
    </submittedName>
</protein>
<gene>
    <name evidence="1" type="ORF">V2J94_40130</name>
</gene>
<comment type="caution">
    <text evidence="1">The sequence shown here is derived from an EMBL/GenBank/DDBJ whole genome shotgun (WGS) entry which is preliminary data.</text>
</comment>
<evidence type="ECO:0000313" key="1">
    <source>
        <dbReference type="EMBL" id="MEE4598007.1"/>
    </source>
</evidence>
<sequence>MPMVLTTPRAPISTVMLSMAYMMLRNGAVRAMAAALASARSWTSSAGLSRARRIPS</sequence>
<evidence type="ECO:0000313" key="2">
    <source>
        <dbReference type="Proteomes" id="UP001354709"/>
    </source>
</evidence>
<dbReference type="RefSeq" id="WP_330814988.1">
    <property type="nucleotide sequence ID" value="NZ_JAZBJO010000042.1"/>
</dbReference>
<name>A0ABU7Q9D9_9ACTN</name>
<reference evidence="1 2" key="1">
    <citation type="submission" date="2023-11" db="EMBL/GenBank/DDBJ databases">
        <title>30 novel species of actinomycetes from the DSMZ collection.</title>
        <authorList>
            <person name="Nouioui I."/>
        </authorList>
    </citation>
    <scope>NUCLEOTIDE SEQUENCE [LARGE SCALE GENOMIC DNA]</scope>
    <source>
        <strain evidence="1 2">DSM 41524</strain>
    </source>
</reference>
<proteinExistence type="predicted"/>
<dbReference type="Proteomes" id="UP001354709">
    <property type="component" value="Unassembled WGS sequence"/>
</dbReference>